<dbReference type="GeneID" id="113503586"/>
<organism evidence="2 3">
    <name type="scientific">Trichoplusia ni</name>
    <name type="common">Cabbage looper</name>
    <dbReference type="NCBI Taxonomy" id="7111"/>
    <lineage>
        <taxon>Eukaryota</taxon>
        <taxon>Metazoa</taxon>
        <taxon>Ecdysozoa</taxon>
        <taxon>Arthropoda</taxon>
        <taxon>Hexapoda</taxon>
        <taxon>Insecta</taxon>
        <taxon>Pterygota</taxon>
        <taxon>Neoptera</taxon>
        <taxon>Endopterygota</taxon>
        <taxon>Lepidoptera</taxon>
        <taxon>Glossata</taxon>
        <taxon>Ditrysia</taxon>
        <taxon>Noctuoidea</taxon>
        <taxon>Noctuidae</taxon>
        <taxon>Plusiinae</taxon>
        <taxon>Trichoplusia</taxon>
    </lineage>
</organism>
<dbReference type="OrthoDB" id="7367257at2759"/>
<sequence length="364" mass="40937">MQCNQSFCGLGFPNAPIFNYNSPLQCNTNLYSDVVGEGVVTSLTLPDGRVQLFFKPTLKWWTPNTFQPNIPMQTNMNVNVPFYNNPLGTWFVRSINNPVPPNLFTPSSQQFDGGKLYNSESNLNGGGNGYQLKNVNNFQFHQDHSTSTTDIHYFYPCLRQLDYTFRSCRGTAAVQVETQPVENNMTCHYEVRCAKTCNCDCNCNKPMSLVSIAEPKNRKGKSYPDTPPSSCEDTRKKRNKRNKKRKNKTKKVVCACESTDDIQTMDKSITTYKDIGSCCAPANGRETQTYRGSTPSRQCCSRKIPMFLSDSLMQRCNVKQKKSWHLTPATPVSEGEVRSDSVEKLLDFGDTGDDDSSSIFSCDS</sequence>
<evidence type="ECO:0000313" key="2">
    <source>
        <dbReference type="Proteomes" id="UP000322000"/>
    </source>
</evidence>
<feature type="compositionally biased region" description="Basic residues" evidence="1">
    <location>
        <begin position="236"/>
        <end position="246"/>
    </location>
</feature>
<dbReference type="InParanoid" id="A0A7E5WMS1"/>
<gene>
    <name evidence="3" type="primary">LOC113503586</name>
</gene>
<feature type="region of interest" description="Disordered" evidence="1">
    <location>
        <begin position="214"/>
        <end position="246"/>
    </location>
</feature>
<dbReference type="KEGG" id="tnl:113503586"/>
<evidence type="ECO:0000313" key="3">
    <source>
        <dbReference type="RefSeq" id="XP_026741431.1"/>
    </source>
</evidence>
<evidence type="ECO:0000256" key="1">
    <source>
        <dbReference type="SAM" id="MobiDB-lite"/>
    </source>
</evidence>
<dbReference type="AlphaFoldDB" id="A0A7E5WMS1"/>
<proteinExistence type="predicted"/>
<dbReference type="RefSeq" id="XP_026741431.1">
    <property type="nucleotide sequence ID" value="XM_026885630.1"/>
</dbReference>
<keyword evidence="2" id="KW-1185">Reference proteome</keyword>
<accession>A0A7E5WMS1</accession>
<dbReference type="Proteomes" id="UP000322000">
    <property type="component" value="Chromosome 19"/>
</dbReference>
<protein>
    <submittedName>
        <fullName evidence="3">Uncharacterized protein LOC113503586 isoform X1</fullName>
    </submittedName>
</protein>
<reference evidence="3" key="1">
    <citation type="submission" date="2025-08" db="UniProtKB">
        <authorList>
            <consortium name="RefSeq"/>
        </authorList>
    </citation>
    <scope>IDENTIFICATION</scope>
</reference>
<name>A0A7E5WMS1_TRINI</name>